<dbReference type="EMBL" id="NHYD01003042">
    <property type="protein sequence ID" value="PPQ83167.1"/>
    <property type="molecule type" value="Genomic_DNA"/>
</dbReference>
<dbReference type="AlphaFoldDB" id="A0A409WXE7"/>
<dbReference type="OrthoDB" id="3012448at2759"/>
<evidence type="ECO:0000313" key="3">
    <source>
        <dbReference type="Proteomes" id="UP000283269"/>
    </source>
</evidence>
<dbReference type="InParanoid" id="A0A409WXE7"/>
<organism evidence="2 3">
    <name type="scientific">Psilocybe cyanescens</name>
    <dbReference type="NCBI Taxonomy" id="93625"/>
    <lineage>
        <taxon>Eukaryota</taxon>
        <taxon>Fungi</taxon>
        <taxon>Dikarya</taxon>
        <taxon>Basidiomycota</taxon>
        <taxon>Agaricomycotina</taxon>
        <taxon>Agaricomycetes</taxon>
        <taxon>Agaricomycetidae</taxon>
        <taxon>Agaricales</taxon>
        <taxon>Agaricineae</taxon>
        <taxon>Strophariaceae</taxon>
        <taxon>Psilocybe</taxon>
    </lineage>
</organism>
<sequence length="343" mass="38277">MSTVLQYDSPTASAVAPTEIKPNLGAVEHSTRSFLGLIRDWKARTISVGSALSEPARETQKQVANYVVAYSDALKSAESGYTAAEEGLTLTNQKDWAKISQAECDDYIAGMVAISKTGEERSKKALAGFRHVRVGINEALTRIDQGNLGMHEAAGQANEYIVLQTNLSVLGDFENLMKWYISWWTQTSMEESYQANRIQGMAKKTTKLGVDAAVRKWTSLKESYMDYTLKMQRVQDDYPDVFELSSEKKTLSGDFTSSSPRIEFEGRPQISELQSDVTIAIKPPSVEEKAEARGPGETDLSTDRASHGDIFIPHKIDPDNEARFVKADDPMVKRQWWQRCLCQ</sequence>
<gene>
    <name evidence="2" type="ORF">CVT25_005414</name>
</gene>
<reference evidence="2 3" key="1">
    <citation type="journal article" date="2018" name="Evol. Lett.">
        <title>Horizontal gene cluster transfer increased hallucinogenic mushroom diversity.</title>
        <authorList>
            <person name="Reynolds H.T."/>
            <person name="Vijayakumar V."/>
            <person name="Gluck-Thaler E."/>
            <person name="Korotkin H.B."/>
            <person name="Matheny P.B."/>
            <person name="Slot J.C."/>
        </authorList>
    </citation>
    <scope>NUCLEOTIDE SEQUENCE [LARGE SCALE GENOMIC DNA]</scope>
    <source>
        <strain evidence="2 3">2631</strain>
    </source>
</reference>
<keyword evidence="3" id="KW-1185">Reference proteome</keyword>
<evidence type="ECO:0000256" key="1">
    <source>
        <dbReference type="SAM" id="MobiDB-lite"/>
    </source>
</evidence>
<feature type="compositionally biased region" description="Basic and acidic residues" evidence="1">
    <location>
        <begin position="285"/>
        <end position="313"/>
    </location>
</feature>
<comment type="caution">
    <text evidence="2">The sequence shown here is derived from an EMBL/GenBank/DDBJ whole genome shotgun (WGS) entry which is preliminary data.</text>
</comment>
<feature type="region of interest" description="Disordered" evidence="1">
    <location>
        <begin position="284"/>
        <end position="313"/>
    </location>
</feature>
<name>A0A409WXE7_PSICY</name>
<accession>A0A409WXE7</accession>
<evidence type="ECO:0000313" key="2">
    <source>
        <dbReference type="EMBL" id="PPQ83167.1"/>
    </source>
</evidence>
<dbReference type="Proteomes" id="UP000283269">
    <property type="component" value="Unassembled WGS sequence"/>
</dbReference>
<proteinExistence type="predicted"/>
<protein>
    <submittedName>
        <fullName evidence="2">Uncharacterized protein</fullName>
    </submittedName>
</protein>